<dbReference type="PANTHER" id="PTHR46321:SF1">
    <property type="entry name" value="KIF-BINDING PROTEIN"/>
    <property type="match status" value="1"/>
</dbReference>
<name>A0ABM4CNH5_HYDVU</name>
<dbReference type="SUPFAM" id="SSF48452">
    <property type="entry name" value="TPR-like"/>
    <property type="match status" value="1"/>
</dbReference>
<keyword evidence="4" id="KW-0963">Cytoplasm</keyword>
<sequence>MEYLQEWLNSEGYVKFKEAVKINCEPANESEPYFFKYKARGILKTLKEKLEEDFKNVYNSSNINSFDCNQKEIIEVLDVNDLLAELCYELGLNFIECEEVSTGEEYLSKCIDYFENENNFKLISLQLAAYNQLGILWSNRSCHDKAFDYLKKAESIYEKNEKTLYLTYLDFHNIWKPSEEKSSYLESKAYYESLHTLTLYYLAQVLGHLGKPKESAMYCHITLVRQMNTKQYDPLDWSLCCATLSQYYITKDEYKFARYCLSCAEHINKEVFVKFDTEEFSQESERDHSKEKILKSRADIKRCWLKYTLNLLKSSCEKLFEVKEQNNENQTLDDTSDKENKLKFGDLEVSVYEEQVTDLFVCNYTDAKKLFNFFNLCLQSAKEFYKLDGYVSDYTEITQDFSQFYKSLALFDDDFENRCKMHKRRINMLKPILLELNPQHFLQICRQLTFEIAECYTEMADLKRKILEENPDKFSSKAVRKINSLLLQSIKYYTGFVDTYKKADDLPKDFESDDVRPILMCFFCMARCYAKYLTNDKKGKLEYMHKEKSCYKFIVNYCDNHPDMPKVFEEELSVSREMYALFDTKLNNVMNSMA</sequence>
<proteinExistence type="inferred from homology"/>
<gene>
    <name evidence="7" type="primary">LOC100215800</name>
</gene>
<dbReference type="GeneID" id="100215800"/>
<evidence type="ECO:0000313" key="7">
    <source>
        <dbReference type="RefSeq" id="XP_065663388.1"/>
    </source>
</evidence>
<evidence type="ECO:0000256" key="4">
    <source>
        <dbReference type="ARBA" id="ARBA00022490"/>
    </source>
</evidence>
<evidence type="ECO:0000256" key="2">
    <source>
        <dbReference type="ARBA" id="ARBA00010305"/>
    </source>
</evidence>
<evidence type="ECO:0000256" key="3">
    <source>
        <dbReference type="ARBA" id="ARBA00016840"/>
    </source>
</evidence>
<reference evidence="7" key="1">
    <citation type="submission" date="2025-08" db="UniProtKB">
        <authorList>
            <consortium name="RefSeq"/>
        </authorList>
    </citation>
    <scope>IDENTIFICATION</scope>
</reference>
<evidence type="ECO:0000256" key="1">
    <source>
        <dbReference type="ARBA" id="ARBA00004245"/>
    </source>
</evidence>
<keyword evidence="6" id="KW-1185">Reference proteome</keyword>
<dbReference type="PANTHER" id="PTHR46321">
    <property type="entry name" value="KIF1-BINDING PROTEIN"/>
    <property type="match status" value="1"/>
</dbReference>
<evidence type="ECO:0000256" key="5">
    <source>
        <dbReference type="ARBA" id="ARBA00023212"/>
    </source>
</evidence>
<protein>
    <recommendedName>
        <fullName evidence="3">KIF-binding protein</fullName>
    </recommendedName>
</protein>
<keyword evidence="5" id="KW-0206">Cytoskeleton</keyword>
<organism evidence="6 7">
    <name type="scientific">Hydra vulgaris</name>
    <name type="common">Hydra</name>
    <name type="synonym">Hydra attenuata</name>
    <dbReference type="NCBI Taxonomy" id="6087"/>
    <lineage>
        <taxon>Eukaryota</taxon>
        <taxon>Metazoa</taxon>
        <taxon>Cnidaria</taxon>
        <taxon>Hydrozoa</taxon>
        <taxon>Hydroidolina</taxon>
        <taxon>Anthoathecata</taxon>
        <taxon>Aplanulata</taxon>
        <taxon>Hydridae</taxon>
        <taxon>Hydra</taxon>
    </lineage>
</organism>
<dbReference type="Proteomes" id="UP001652625">
    <property type="component" value="Chromosome 10"/>
</dbReference>
<comment type="subcellular location">
    <subcellularLocation>
        <location evidence="1">Cytoplasm</location>
        <location evidence="1">Cytoskeleton</location>
    </subcellularLocation>
</comment>
<accession>A0ABM4CNH5</accession>
<dbReference type="Gene3D" id="1.25.40.10">
    <property type="entry name" value="Tetratricopeptide repeat domain"/>
    <property type="match status" value="1"/>
</dbReference>
<dbReference type="Pfam" id="PF12309">
    <property type="entry name" value="KBP_C"/>
    <property type="match status" value="1"/>
</dbReference>
<dbReference type="InterPro" id="IPR011990">
    <property type="entry name" value="TPR-like_helical_dom_sf"/>
</dbReference>
<dbReference type="InterPro" id="IPR022083">
    <property type="entry name" value="KBP"/>
</dbReference>
<dbReference type="RefSeq" id="XP_065663388.1">
    <property type="nucleotide sequence ID" value="XM_065807316.1"/>
</dbReference>
<comment type="similarity">
    <text evidence="2">Belongs to the KIF-binding protein family.</text>
</comment>
<evidence type="ECO:0000313" key="6">
    <source>
        <dbReference type="Proteomes" id="UP001652625"/>
    </source>
</evidence>